<feature type="domain" description="Amidohydrolase-related" evidence="1">
    <location>
        <begin position="15"/>
        <end position="291"/>
    </location>
</feature>
<dbReference type="SUPFAM" id="SSF51556">
    <property type="entry name" value="Metallo-dependent hydrolases"/>
    <property type="match status" value="1"/>
</dbReference>
<proteinExistence type="predicted"/>
<dbReference type="Proteomes" id="UP001219355">
    <property type="component" value="Chromosome 1"/>
</dbReference>
<name>A0AAF0IHD7_9EURO</name>
<evidence type="ECO:0000259" key="1">
    <source>
        <dbReference type="Pfam" id="PF04909"/>
    </source>
</evidence>
<gene>
    <name evidence="2" type="ORF">PRK78_000111</name>
</gene>
<dbReference type="Gene3D" id="3.20.20.140">
    <property type="entry name" value="Metal-dependent hydrolases"/>
    <property type="match status" value="1"/>
</dbReference>
<sequence>MAEPPLRPRLPPNSWDSHMHIIDPQRYPLAANAQYQPQTHTLSEATQFESTLGIPNLVLVQPSIYGLDNSCLLDALRELGPHHRGRGVVVIDPPNIRPDTLRAWHQLGVRGARLNLQSVGTQLSAEALARSVRQHADIIRALGWVLQLYIPLSSVPALVDVVPGLGVRVCLDHFASPALPATSDAGSSVFDPYSLSGFAELISLLEQGSTYVKISAPYRLSEDPDLKQLGVMVKELMRVAPDRLVFATDWPHTRFEGLDISPFVEKCLGWCGGDTGLVDKLFRWNAEELWDAQTEEATYC</sequence>
<dbReference type="InterPro" id="IPR032466">
    <property type="entry name" value="Metal_Hydrolase"/>
</dbReference>
<accession>A0AAF0IHD7</accession>
<dbReference type="PANTHER" id="PTHR35563">
    <property type="entry name" value="BARREL METAL-DEPENDENT HYDROLASE, PUTATIVE (AFU_ORTHOLOGUE AFUA_1G16240)-RELATED"/>
    <property type="match status" value="1"/>
</dbReference>
<keyword evidence="3" id="KW-1185">Reference proteome</keyword>
<dbReference type="EMBL" id="CP120627">
    <property type="protein sequence ID" value="WEW54689.1"/>
    <property type="molecule type" value="Genomic_DNA"/>
</dbReference>
<dbReference type="InterPro" id="IPR052358">
    <property type="entry name" value="Aro_Compnd_Degr_Hydrolases"/>
</dbReference>
<dbReference type="InterPro" id="IPR006680">
    <property type="entry name" value="Amidohydro-rel"/>
</dbReference>
<dbReference type="AlphaFoldDB" id="A0AAF0IHD7"/>
<reference evidence="2" key="1">
    <citation type="submission" date="2023-03" db="EMBL/GenBank/DDBJ databases">
        <title>Emydomyces testavorans Genome Sequence.</title>
        <authorList>
            <person name="Hoyer L."/>
        </authorList>
    </citation>
    <scope>NUCLEOTIDE SEQUENCE</scope>
    <source>
        <strain evidence="2">16-2883</strain>
    </source>
</reference>
<dbReference type="PANTHER" id="PTHR35563:SF2">
    <property type="entry name" value="BARREL METAL-DEPENDENT HYDROLASE, PUTATIVE (AFU_ORTHOLOGUE AFUA_1G16240)-RELATED"/>
    <property type="match status" value="1"/>
</dbReference>
<evidence type="ECO:0000313" key="3">
    <source>
        <dbReference type="Proteomes" id="UP001219355"/>
    </source>
</evidence>
<dbReference type="Pfam" id="PF04909">
    <property type="entry name" value="Amidohydro_2"/>
    <property type="match status" value="1"/>
</dbReference>
<evidence type="ECO:0000313" key="2">
    <source>
        <dbReference type="EMBL" id="WEW54689.1"/>
    </source>
</evidence>
<dbReference type="GO" id="GO:0016787">
    <property type="term" value="F:hydrolase activity"/>
    <property type="evidence" value="ECO:0007669"/>
    <property type="project" value="InterPro"/>
</dbReference>
<organism evidence="2 3">
    <name type="scientific">Emydomyces testavorans</name>
    <dbReference type="NCBI Taxonomy" id="2070801"/>
    <lineage>
        <taxon>Eukaryota</taxon>
        <taxon>Fungi</taxon>
        <taxon>Dikarya</taxon>
        <taxon>Ascomycota</taxon>
        <taxon>Pezizomycotina</taxon>
        <taxon>Eurotiomycetes</taxon>
        <taxon>Eurotiomycetidae</taxon>
        <taxon>Onygenales</taxon>
        <taxon>Nannizziopsiaceae</taxon>
        <taxon>Emydomyces</taxon>
    </lineage>
</organism>
<protein>
    <recommendedName>
        <fullName evidence="1">Amidohydrolase-related domain-containing protein</fullName>
    </recommendedName>
</protein>